<dbReference type="Proteomes" id="UP000500845">
    <property type="component" value="Segment"/>
</dbReference>
<accession>A0A346RNV3</accession>
<dbReference type="RefSeq" id="YP_010086958.1">
    <property type="nucleotide sequence ID" value="NC_055500.1"/>
</dbReference>
<sequence>MACPFNITVCISERFFSFPYEYVVPQSDVGGAPVDNLVIYVPTEEDIQYINTSQLTNFKSVLVYRQEFNNVRSETRLAKKNTSATVVYWNPIVPIEEIGVGETRVFSVLLTNDLFFCKTIIVDHNTPICPIEFRSRIEYKKLYPIGGEVPLFYLKDLLNDNINDFLICFNRETSIMVKILNIKRILSIFEYRKVPARYAINLPEQEVDNIYNKLTWERTRRLMKGDVSNKCVYVNRHSLMYVKNAQEMLGIKNYSRSIVDFVKIFQPLIQPYQIVPDIIIKLNTLERAKHVRLYCRGDSFAITSYGSVPGNMPDDNVIHFNYTDTNNNKNLFEVKSNLFGNNAVNDFTVTAARYNYFF</sequence>
<name>A0A346RNV3_9ABAC</name>
<dbReference type="InterPro" id="IPR007748">
    <property type="entry name" value="AcMNPV_Orf109"/>
</dbReference>
<reference evidence="1 2" key="1">
    <citation type="journal article" date="2018" name="J. Invertebr. Pathol.">
        <title>Morphological, genetic and biological characterisation of a novel alphabaculovirus isolated from Cryptophlebia peltastica (Lepidoptera: Tortricidae).</title>
        <authorList>
            <person name="Marsberg T."/>
            <person name="Jukes M.D."/>
            <person name="Krejmer-Rabalska M."/>
            <person name="Rabalski L."/>
            <person name="Knox C.M."/>
            <person name="Moore S.D."/>
            <person name="Hill M.P."/>
            <person name="Szewczyk B."/>
        </authorList>
    </citation>
    <scope>NUCLEOTIDE SEQUENCE [LARGE SCALE GENOMIC DNA]</scope>
    <source>
        <strain evidence="1">SA</strain>
    </source>
</reference>
<dbReference type="Pfam" id="PF05054">
    <property type="entry name" value="AcMNPV_Ac109"/>
    <property type="match status" value="1"/>
</dbReference>
<evidence type="ECO:0000313" key="1">
    <source>
        <dbReference type="EMBL" id="AXS67750.1"/>
    </source>
</evidence>
<dbReference type="EMBL" id="MH394321">
    <property type="protein sequence ID" value="AXS67750.1"/>
    <property type="molecule type" value="Genomic_DNA"/>
</dbReference>
<evidence type="ECO:0000313" key="2">
    <source>
        <dbReference type="Proteomes" id="UP000500845"/>
    </source>
</evidence>
<dbReference type="GeneID" id="65102203"/>
<protein>
    <submittedName>
        <fullName evidence="1">Odv-ec43</fullName>
    </submittedName>
</protein>
<proteinExistence type="predicted"/>
<dbReference type="KEGG" id="vg:65102203"/>
<keyword evidence="2" id="KW-1185">Reference proteome</keyword>
<organism evidence="1 2">
    <name type="scientific">Cryptophlebia peltastica nucleopolyhedrovirus</name>
    <dbReference type="NCBI Taxonomy" id="2304025"/>
    <lineage>
        <taxon>Viruses</taxon>
        <taxon>Viruses incertae sedis</taxon>
        <taxon>Naldaviricetes</taxon>
        <taxon>Lefavirales</taxon>
        <taxon>Baculoviridae</taxon>
        <taxon>Alphabaculovirus</taxon>
        <taxon>Alphabaculovirus crypeltasticae</taxon>
    </lineage>
</organism>